<dbReference type="EMBL" id="CAJPWZ010001703">
    <property type="protein sequence ID" value="CAG2221858.1"/>
    <property type="molecule type" value="Genomic_DNA"/>
</dbReference>
<accession>A0A8S3SV00</accession>
<evidence type="ECO:0000256" key="1">
    <source>
        <dbReference type="PROSITE-ProRule" id="PRU00047"/>
    </source>
</evidence>
<dbReference type="Pfam" id="PF00098">
    <property type="entry name" value="zf-CCHC"/>
    <property type="match status" value="1"/>
</dbReference>
<dbReference type="SUPFAM" id="SSF57756">
    <property type="entry name" value="Retrovirus zinc finger-like domains"/>
    <property type="match status" value="1"/>
</dbReference>
<reference evidence="3" key="1">
    <citation type="submission" date="2021-03" db="EMBL/GenBank/DDBJ databases">
        <authorList>
            <person name="Bekaert M."/>
        </authorList>
    </citation>
    <scope>NUCLEOTIDE SEQUENCE</scope>
</reference>
<dbReference type="SMART" id="SM00343">
    <property type="entry name" value="ZnF_C2HC"/>
    <property type="match status" value="2"/>
</dbReference>
<organism evidence="3 4">
    <name type="scientific">Mytilus edulis</name>
    <name type="common">Blue mussel</name>
    <dbReference type="NCBI Taxonomy" id="6550"/>
    <lineage>
        <taxon>Eukaryota</taxon>
        <taxon>Metazoa</taxon>
        <taxon>Spiralia</taxon>
        <taxon>Lophotrochozoa</taxon>
        <taxon>Mollusca</taxon>
        <taxon>Bivalvia</taxon>
        <taxon>Autobranchia</taxon>
        <taxon>Pteriomorphia</taxon>
        <taxon>Mytilida</taxon>
        <taxon>Mytiloidea</taxon>
        <taxon>Mytilidae</taxon>
        <taxon>Mytilinae</taxon>
        <taxon>Mytilus</taxon>
    </lineage>
</organism>
<keyword evidence="1" id="KW-0479">Metal-binding</keyword>
<dbReference type="InterPro" id="IPR005162">
    <property type="entry name" value="Retrotrans_gag_dom"/>
</dbReference>
<dbReference type="GO" id="GO:0008270">
    <property type="term" value="F:zinc ion binding"/>
    <property type="evidence" value="ECO:0007669"/>
    <property type="project" value="UniProtKB-KW"/>
</dbReference>
<keyword evidence="1" id="KW-0862">Zinc</keyword>
<dbReference type="Pfam" id="PF03732">
    <property type="entry name" value="Retrotrans_gag"/>
    <property type="match status" value="1"/>
</dbReference>
<evidence type="ECO:0000313" key="3">
    <source>
        <dbReference type="EMBL" id="CAG2221858.1"/>
    </source>
</evidence>
<dbReference type="InterPro" id="IPR001878">
    <property type="entry name" value="Znf_CCHC"/>
</dbReference>
<protein>
    <submittedName>
        <fullName evidence="3">CNBP</fullName>
    </submittedName>
</protein>
<dbReference type="AlphaFoldDB" id="A0A8S3SV00"/>
<dbReference type="Proteomes" id="UP000683360">
    <property type="component" value="Unassembled WGS sequence"/>
</dbReference>
<dbReference type="Gene3D" id="4.10.60.10">
    <property type="entry name" value="Zinc finger, CCHC-type"/>
    <property type="match status" value="1"/>
</dbReference>
<dbReference type="GO" id="GO:0003676">
    <property type="term" value="F:nucleic acid binding"/>
    <property type="evidence" value="ECO:0007669"/>
    <property type="project" value="InterPro"/>
</dbReference>
<dbReference type="PANTHER" id="PTHR33223">
    <property type="entry name" value="CCHC-TYPE DOMAIN-CONTAINING PROTEIN"/>
    <property type="match status" value="1"/>
</dbReference>
<keyword evidence="1" id="KW-0863">Zinc-finger</keyword>
<evidence type="ECO:0000313" key="4">
    <source>
        <dbReference type="Proteomes" id="UP000683360"/>
    </source>
</evidence>
<dbReference type="PANTHER" id="PTHR33223:SF6">
    <property type="entry name" value="CCHC-TYPE DOMAIN-CONTAINING PROTEIN"/>
    <property type="match status" value="1"/>
</dbReference>
<dbReference type="PROSITE" id="PS50158">
    <property type="entry name" value="ZF_CCHC"/>
    <property type="match status" value="2"/>
</dbReference>
<sequence length="317" mass="36549">MNSKYNLRNARGNMAENADISITVEDEATVQINQQFANIESVLRSLGNKMEKSGSSMTFCPSFFSGLPTDDPISWLERFRAWVDFNNWKDPNKIFNAMKLRLAGSALEWIKNVSANCIENPETLFQAFKDHFQNIHPKWLLEQQLYDRRMREDENLEDYANDIEKRCILLQKTEKDKVMCFIRGITATLRMFVIQRNPQNWQEALHTARLANESVHILPQFNRTADDQMQISSVMQCIKSQNDTIAKLSESVQKLTVSQNEPAVCAVSGVTCQMCDKPGHIAKNCNQLPRFTGQKKEERRCYKCGTVGHIQRNCRKN</sequence>
<dbReference type="InterPro" id="IPR036875">
    <property type="entry name" value="Znf_CCHC_sf"/>
</dbReference>
<feature type="domain" description="CCHC-type" evidence="2">
    <location>
        <begin position="272"/>
        <end position="287"/>
    </location>
</feature>
<gene>
    <name evidence="3" type="ORF">MEDL_35240</name>
</gene>
<keyword evidence="4" id="KW-1185">Reference proteome</keyword>
<name>A0A8S3SV00_MYTED</name>
<dbReference type="OrthoDB" id="427960at2759"/>
<proteinExistence type="predicted"/>
<evidence type="ECO:0000259" key="2">
    <source>
        <dbReference type="PROSITE" id="PS50158"/>
    </source>
</evidence>
<feature type="domain" description="CCHC-type" evidence="2">
    <location>
        <begin position="299"/>
        <end position="316"/>
    </location>
</feature>
<comment type="caution">
    <text evidence="3">The sequence shown here is derived from an EMBL/GenBank/DDBJ whole genome shotgun (WGS) entry which is preliminary data.</text>
</comment>